<dbReference type="AlphaFoldDB" id="A0A2P2QZA9"/>
<evidence type="ECO:0000313" key="1">
    <source>
        <dbReference type="EMBL" id="MBX72251.1"/>
    </source>
</evidence>
<accession>A0A2P2QZA9</accession>
<proteinExistence type="predicted"/>
<dbReference type="EMBL" id="GGEC01091767">
    <property type="protein sequence ID" value="MBX72251.1"/>
    <property type="molecule type" value="Transcribed_RNA"/>
</dbReference>
<reference evidence="1" key="1">
    <citation type="submission" date="2018-02" db="EMBL/GenBank/DDBJ databases">
        <title>Rhizophora mucronata_Transcriptome.</title>
        <authorList>
            <person name="Meera S.P."/>
            <person name="Sreeshan A."/>
            <person name="Augustine A."/>
        </authorList>
    </citation>
    <scope>NUCLEOTIDE SEQUENCE</scope>
    <source>
        <tissue evidence="1">Leaf</tissue>
    </source>
</reference>
<organism evidence="1">
    <name type="scientific">Rhizophora mucronata</name>
    <name type="common">Asiatic mangrove</name>
    <dbReference type="NCBI Taxonomy" id="61149"/>
    <lineage>
        <taxon>Eukaryota</taxon>
        <taxon>Viridiplantae</taxon>
        <taxon>Streptophyta</taxon>
        <taxon>Embryophyta</taxon>
        <taxon>Tracheophyta</taxon>
        <taxon>Spermatophyta</taxon>
        <taxon>Magnoliopsida</taxon>
        <taxon>eudicotyledons</taxon>
        <taxon>Gunneridae</taxon>
        <taxon>Pentapetalae</taxon>
        <taxon>rosids</taxon>
        <taxon>fabids</taxon>
        <taxon>Malpighiales</taxon>
        <taxon>Rhizophoraceae</taxon>
        <taxon>Rhizophora</taxon>
    </lineage>
</organism>
<name>A0A2P2QZA9_RHIMU</name>
<sequence>MHSRKTCSNDYQYSPLLPQVRLSVSLPIKCCSLVSSLPFQVNPSKIKFLDHQPYIM</sequence>
<protein>
    <submittedName>
        <fullName evidence="1">Uncharacterized protein</fullName>
    </submittedName>
</protein>